<protein>
    <submittedName>
        <fullName evidence="1">Uncharacterized protein</fullName>
    </submittedName>
</protein>
<dbReference type="Proteomes" id="UP001607303">
    <property type="component" value="Unassembled WGS sequence"/>
</dbReference>
<comment type="caution">
    <text evidence="1">The sequence shown here is derived from an EMBL/GenBank/DDBJ whole genome shotgun (WGS) entry which is preliminary data.</text>
</comment>
<feature type="non-terminal residue" evidence="1">
    <location>
        <position position="1"/>
    </location>
</feature>
<proteinExistence type="predicted"/>
<sequence length="83" mass="9570">NQVLKTYWSPYLESGRSRRRKNVAVAFIQIRCRGCERRRTKKGGRRRKGSGRTNTAAKIAKKDTDIIVVDSAGGPIRVERRRR</sequence>
<dbReference type="EMBL" id="JAYRBN010000059">
    <property type="protein sequence ID" value="KAL2741136.1"/>
    <property type="molecule type" value="Genomic_DNA"/>
</dbReference>
<accession>A0ABD2C7W0</accession>
<gene>
    <name evidence="1" type="ORF">V1477_010197</name>
</gene>
<name>A0ABD2C7W0_VESMC</name>
<reference evidence="1 2" key="1">
    <citation type="journal article" date="2024" name="Ann. Entomol. Soc. Am.">
        <title>Genomic analyses of the southern and eastern yellowjacket wasps (Hymenoptera: Vespidae) reveal evolutionary signatures of social life.</title>
        <authorList>
            <person name="Catto M.A."/>
            <person name="Caine P.B."/>
            <person name="Orr S.E."/>
            <person name="Hunt B.G."/>
            <person name="Goodisman M.A.D."/>
        </authorList>
    </citation>
    <scope>NUCLEOTIDE SEQUENCE [LARGE SCALE GENOMIC DNA]</scope>
    <source>
        <strain evidence="1">232</strain>
        <tissue evidence="1">Head and thorax</tissue>
    </source>
</reference>
<evidence type="ECO:0000313" key="1">
    <source>
        <dbReference type="EMBL" id="KAL2741136.1"/>
    </source>
</evidence>
<organism evidence="1 2">
    <name type="scientific">Vespula maculifrons</name>
    <name type="common">Eastern yellow jacket</name>
    <name type="synonym">Wasp</name>
    <dbReference type="NCBI Taxonomy" id="7453"/>
    <lineage>
        <taxon>Eukaryota</taxon>
        <taxon>Metazoa</taxon>
        <taxon>Ecdysozoa</taxon>
        <taxon>Arthropoda</taxon>
        <taxon>Hexapoda</taxon>
        <taxon>Insecta</taxon>
        <taxon>Pterygota</taxon>
        <taxon>Neoptera</taxon>
        <taxon>Endopterygota</taxon>
        <taxon>Hymenoptera</taxon>
        <taxon>Apocrita</taxon>
        <taxon>Aculeata</taxon>
        <taxon>Vespoidea</taxon>
        <taxon>Vespidae</taxon>
        <taxon>Vespinae</taxon>
        <taxon>Vespula</taxon>
    </lineage>
</organism>
<evidence type="ECO:0000313" key="2">
    <source>
        <dbReference type="Proteomes" id="UP001607303"/>
    </source>
</evidence>
<dbReference type="AlphaFoldDB" id="A0ABD2C7W0"/>
<keyword evidence="2" id="KW-1185">Reference proteome</keyword>